<dbReference type="SUPFAM" id="SSF53335">
    <property type="entry name" value="S-adenosyl-L-methionine-dependent methyltransferases"/>
    <property type="match status" value="1"/>
</dbReference>
<dbReference type="InterPro" id="IPR049560">
    <property type="entry name" value="MeTrfase_RsmB-F_NOP2_cat"/>
</dbReference>
<reference evidence="8" key="1">
    <citation type="journal article" date="2021" name="Open Biol.">
        <title>Shared evolutionary footprints suggest mitochondrial oxidative damage underlies multiple complex I losses in fungi.</title>
        <authorList>
            <person name="Schikora-Tamarit M.A."/>
            <person name="Marcet-Houben M."/>
            <person name="Nosek J."/>
            <person name="Gabaldon T."/>
        </authorList>
    </citation>
    <scope>NUCLEOTIDE SEQUENCE</scope>
    <source>
        <strain evidence="8">CBS6341</strain>
    </source>
</reference>
<evidence type="ECO:0000256" key="2">
    <source>
        <dbReference type="ARBA" id="ARBA00022679"/>
    </source>
</evidence>
<dbReference type="PRINTS" id="PR02008">
    <property type="entry name" value="RCMTFAMILY"/>
</dbReference>
<dbReference type="Pfam" id="PF01189">
    <property type="entry name" value="Methyltr_RsmB-F"/>
    <property type="match status" value="1"/>
</dbReference>
<dbReference type="Pfam" id="PF21153">
    <property type="entry name" value="NSUN5_N"/>
    <property type="match status" value="1"/>
</dbReference>
<dbReference type="InterPro" id="IPR023267">
    <property type="entry name" value="RCMT"/>
</dbReference>
<dbReference type="GO" id="GO:0005730">
    <property type="term" value="C:nucleolus"/>
    <property type="evidence" value="ECO:0007669"/>
    <property type="project" value="TreeGrafter"/>
</dbReference>
<dbReference type="PROSITE" id="PS51686">
    <property type="entry name" value="SAM_MT_RSMB_NOP"/>
    <property type="match status" value="1"/>
</dbReference>
<protein>
    <recommendedName>
        <fullName evidence="7">SAM-dependent MTase RsmB/NOP-type domain-containing protein</fullName>
    </recommendedName>
</protein>
<evidence type="ECO:0000259" key="7">
    <source>
        <dbReference type="PROSITE" id="PS51686"/>
    </source>
</evidence>
<feature type="binding site" evidence="5">
    <location>
        <position position="299"/>
    </location>
    <ligand>
        <name>S-adenosyl-L-methionine</name>
        <dbReference type="ChEBI" id="CHEBI:59789"/>
    </ligand>
</feature>
<dbReference type="Gene3D" id="3.40.50.150">
    <property type="entry name" value="Vaccinia Virus protein VP39"/>
    <property type="match status" value="1"/>
</dbReference>
<comment type="similarity">
    <text evidence="5">Belongs to the class I-like SAM-binding methyltransferase superfamily. RsmB/NOP family.</text>
</comment>
<sequence>MSNLYKEAEQFLSSNGKEGSLQNRIFSASKNKRIKTNPKHIFALVLSTLKYKSYLLEIIKKSQLLKLEKQVRETQALLLVHDLLLSKSGRIQMGKTPLKESILKHKTRLTAEFTKLKLKHKVKNLSELIEEDDTPVRWFRVNTIKAKKDDVIEKYFSELEEVTSVDQIELGTIYHDIYVPNLFGVHPKEKITTSIPYQKGQIIIQDRASCFPAYILNPTKNDKIIDACAAPGNKTTHLAAHVQNCPNSINAFERDIRRSKILKTMIDKAGASASVTVNVGDFTQASPSDFEDVTGLVVDPSCSGSGIFGRAYDEENPQEAYSEERLEKLSSFQFSIVKHALSFKNAKKVVYSTCSIHAQENERVVVDLLNDKKVQSLGWRVANRSRVLPNWPRRGFVEEFNTFANPEQIAGGCVRALPKVDGGIGFFAVLFERDSDLSESQSTNNENKVSTNEEDQQNKVTETEDEDIDRDAFEEINDTQDSEDEKYEEWNGFDD</sequence>
<feature type="compositionally biased region" description="Acidic residues" evidence="6">
    <location>
        <begin position="463"/>
        <end position="495"/>
    </location>
</feature>
<keyword evidence="3 5" id="KW-0949">S-adenosyl-L-methionine</keyword>
<dbReference type="EMBL" id="JAEUBF010001304">
    <property type="protein sequence ID" value="KAH3670323.1"/>
    <property type="molecule type" value="Genomic_DNA"/>
</dbReference>
<evidence type="ECO:0000256" key="6">
    <source>
        <dbReference type="SAM" id="MobiDB-lite"/>
    </source>
</evidence>
<evidence type="ECO:0000313" key="9">
    <source>
        <dbReference type="Proteomes" id="UP000769528"/>
    </source>
</evidence>
<organism evidence="8 9">
    <name type="scientific">Wickerhamomyces mucosus</name>
    <dbReference type="NCBI Taxonomy" id="1378264"/>
    <lineage>
        <taxon>Eukaryota</taxon>
        <taxon>Fungi</taxon>
        <taxon>Dikarya</taxon>
        <taxon>Ascomycota</taxon>
        <taxon>Saccharomycotina</taxon>
        <taxon>Saccharomycetes</taxon>
        <taxon>Phaffomycetales</taxon>
        <taxon>Wickerhamomycetaceae</taxon>
        <taxon>Wickerhamomyces</taxon>
    </lineage>
</organism>
<keyword evidence="9" id="KW-1185">Reference proteome</keyword>
<keyword evidence="2 5" id="KW-0808">Transferase</keyword>
<proteinExistence type="inferred from homology"/>
<reference evidence="8" key="2">
    <citation type="submission" date="2021-01" db="EMBL/GenBank/DDBJ databases">
        <authorList>
            <person name="Schikora-Tamarit M.A."/>
        </authorList>
    </citation>
    <scope>NUCLEOTIDE SEQUENCE</scope>
    <source>
        <strain evidence="8">CBS6341</strain>
    </source>
</reference>
<name>A0A9P8T8J2_9ASCO</name>
<accession>A0A9P8T8J2</accession>
<comment type="caution">
    <text evidence="8">The sequence shown here is derived from an EMBL/GenBank/DDBJ whole genome shotgun (WGS) entry which is preliminary data.</text>
</comment>
<dbReference type="PANTHER" id="PTHR22807">
    <property type="entry name" value="NOP2 YEAST -RELATED NOL1/NOP2/FMU SUN DOMAIN-CONTAINING"/>
    <property type="match status" value="1"/>
</dbReference>
<dbReference type="InterPro" id="IPR001678">
    <property type="entry name" value="MeTrfase_RsmB-F_NOP2_dom"/>
</dbReference>
<dbReference type="AlphaFoldDB" id="A0A9P8T8J2"/>
<evidence type="ECO:0000256" key="3">
    <source>
        <dbReference type="ARBA" id="ARBA00022691"/>
    </source>
</evidence>
<dbReference type="GO" id="GO:0008173">
    <property type="term" value="F:RNA methyltransferase activity"/>
    <property type="evidence" value="ECO:0007669"/>
    <property type="project" value="InterPro"/>
</dbReference>
<feature type="compositionally biased region" description="Polar residues" evidence="6">
    <location>
        <begin position="438"/>
        <end position="450"/>
    </location>
</feature>
<feature type="binding site" evidence="5">
    <location>
        <position position="253"/>
    </location>
    <ligand>
        <name>S-adenosyl-L-methionine</name>
        <dbReference type="ChEBI" id="CHEBI:59789"/>
    </ligand>
</feature>
<dbReference type="OrthoDB" id="435282at2759"/>
<feature type="binding site" evidence="5">
    <location>
        <begin position="228"/>
        <end position="234"/>
    </location>
    <ligand>
        <name>S-adenosyl-L-methionine</name>
        <dbReference type="ChEBI" id="CHEBI:59789"/>
    </ligand>
</feature>
<evidence type="ECO:0000256" key="1">
    <source>
        <dbReference type="ARBA" id="ARBA00022603"/>
    </source>
</evidence>
<dbReference type="InterPro" id="IPR029063">
    <property type="entry name" value="SAM-dependent_MTases_sf"/>
</dbReference>
<dbReference type="InterPro" id="IPR049561">
    <property type="entry name" value="NSUN5_7_fdxn-like"/>
</dbReference>
<dbReference type="PANTHER" id="PTHR22807:SF4">
    <property type="entry name" value="28S RRNA (CYTOSINE-C(5))-METHYLTRANSFERASE"/>
    <property type="match status" value="1"/>
</dbReference>
<dbReference type="GO" id="GO:0003723">
    <property type="term" value="F:RNA binding"/>
    <property type="evidence" value="ECO:0007669"/>
    <property type="project" value="UniProtKB-UniRule"/>
</dbReference>
<keyword evidence="4 5" id="KW-0694">RNA-binding</keyword>
<feature type="active site" description="Nucleophile" evidence="5">
    <location>
        <position position="354"/>
    </location>
</feature>
<dbReference type="InterPro" id="IPR048889">
    <property type="entry name" value="NSUN5_RCM1_N"/>
</dbReference>
<feature type="binding site" evidence="5">
    <location>
        <position position="281"/>
    </location>
    <ligand>
        <name>S-adenosyl-L-methionine</name>
        <dbReference type="ChEBI" id="CHEBI:59789"/>
    </ligand>
</feature>
<evidence type="ECO:0000313" key="8">
    <source>
        <dbReference type="EMBL" id="KAH3670323.1"/>
    </source>
</evidence>
<feature type="region of interest" description="Disordered" evidence="6">
    <location>
        <begin position="438"/>
        <end position="495"/>
    </location>
</feature>
<dbReference type="Pfam" id="PF21148">
    <property type="entry name" value="NSUN5_fdxn-like"/>
    <property type="match status" value="1"/>
</dbReference>
<feature type="domain" description="SAM-dependent MTase RsmB/NOP-type" evidence="7">
    <location>
        <begin position="127"/>
        <end position="434"/>
    </location>
</feature>
<keyword evidence="1 5" id="KW-0489">Methyltransferase</keyword>
<evidence type="ECO:0000256" key="5">
    <source>
        <dbReference type="PROSITE-ProRule" id="PRU01023"/>
    </source>
</evidence>
<dbReference type="GO" id="GO:0070475">
    <property type="term" value="P:rRNA base methylation"/>
    <property type="evidence" value="ECO:0007669"/>
    <property type="project" value="TreeGrafter"/>
</dbReference>
<evidence type="ECO:0000256" key="4">
    <source>
        <dbReference type="ARBA" id="ARBA00022884"/>
    </source>
</evidence>
<dbReference type="Proteomes" id="UP000769528">
    <property type="component" value="Unassembled WGS sequence"/>
</dbReference>
<gene>
    <name evidence="8" type="ORF">WICMUC_004892</name>
</gene>